<evidence type="ECO:0000313" key="3">
    <source>
        <dbReference type="WBParaSite" id="Csp11.Scaffold630.g17439.t1"/>
    </source>
</evidence>
<evidence type="ECO:0000313" key="2">
    <source>
        <dbReference type="Proteomes" id="UP000095282"/>
    </source>
</evidence>
<proteinExistence type="predicted"/>
<dbReference type="Proteomes" id="UP000095282">
    <property type="component" value="Unplaced"/>
</dbReference>
<accession>A0A1I7UMG2</accession>
<evidence type="ECO:0000256" key="1">
    <source>
        <dbReference type="SAM" id="MobiDB-lite"/>
    </source>
</evidence>
<sequence>MEQSPTFKSNLNSEMSDLVHQAEEWAQVPQVSPQSNPHLEKIFTQVLFKASLLVLEKSGVKTVDEFKQMFGSEREAAGKGNEEEEVIEVQREGALSSSSFEELQVQRDRFSFNSFSVSQSYLKKDWSELLEEPLSSHSPFDCRRRRTSLFSDINVLSPIVSEASHSPEKIKRVPSLVTPLRSCRKPLFTSTSTPKIPWKRGNSMYIEDGISNETMRVTPRPSLSASTLSRQSPAPLPGETPLENRASRLRRMNMEERLRESQISF</sequence>
<protein>
    <submittedName>
        <fullName evidence="3">Uncharacterized protein</fullName>
    </submittedName>
</protein>
<reference evidence="3" key="1">
    <citation type="submission" date="2016-11" db="UniProtKB">
        <authorList>
            <consortium name="WormBaseParasite"/>
        </authorList>
    </citation>
    <scope>IDENTIFICATION</scope>
</reference>
<organism evidence="2 3">
    <name type="scientific">Caenorhabditis tropicalis</name>
    <dbReference type="NCBI Taxonomy" id="1561998"/>
    <lineage>
        <taxon>Eukaryota</taxon>
        <taxon>Metazoa</taxon>
        <taxon>Ecdysozoa</taxon>
        <taxon>Nematoda</taxon>
        <taxon>Chromadorea</taxon>
        <taxon>Rhabditida</taxon>
        <taxon>Rhabditina</taxon>
        <taxon>Rhabditomorpha</taxon>
        <taxon>Rhabditoidea</taxon>
        <taxon>Rhabditidae</taxon>
        <taxon>Peloderinae</taxon>
        <taxon>Caenorhabditis</taxon>
    </lineage>
</organism>
<dbReference type="WBParaSite" id="Csp11.Scaffold630.g17439.t1">
    <property type="protein sequence ID" value="Csp11.Scaffold630.g17439.t1"/>
    <property type="gene ID" value="Csp11.Scaffold630.g17439"/>
</dbReference>
<keyword evidence="2" id="KW-1185">Reference proteome</keyword>
<feature type="compositionally biased region" description="Polar residues" evidence="1">
    <location>
        <begin position="216"/>
        <end position="232"/>
    </location>
</feature>
<name>A0A1I7UMG2_9PELO</name>
<dbReference type="eggNOG" id="ENOG502THUB">
    <property type="taxonomic scope" value="Eukaryota"/>
</dbReference>
<feature type="region of interest" description="Disordered" evidence="1">
    <location>
        <begin position="216"/>
        <end position="246"/>
    </location>
</feature>
<dbReference type="AlphaFoldDB" id="A0A1I7UMG2"/>